<reference evidence="1 2" key="1">
    <citation type="submission" date="2020-10" db="EMBL/GenBank/DDBJ databases">
        <title>Sequencing the genomes of 1000 actinobacteria strains.</title>
        <authorList>
            <person name="Klenk H.-P."/>
        </authorList>
    </citation>
    <scope>NUCLEOTIDE SEQUENCE [LARGE SCALE GENOMIC DNA]</scope>
    <source>
        <strain evidence="1 2">DSM 44653</strain>
    </source>
</reference>
<dbReference type="Proteomes" id="UP000631670">
    <property type="component" value="Unassembled WGS sequence"/>
</dbReference>
<evidence type="ECO:0000313" key="2">
    <source>
        <dbReference type="Proteomes" id="UP000631670"/>
    </source>
</evidence>
<organism evidence="1 2">
    <name type="scientific">Amycolatopsis lexingtonensis</name>
    <dbReference type="NCBI Taxonomy" id="218822"/>
    <lineage>
        <taxon>Bacteria</taxon>
        <taxon>Bacillati</taxon>
        <taxon>Actinomycetota</taxon>
        <taxon>Actinomycetes</taxon>
        <taxon>Pseudonocardiales</taxon>
        <taxon>Pseudonocardiaceae</taxon>
        <taxon>Amycolatopsis</taxon>
    </lineage>
</organism>
<evidence type="ECO:0000313" key="1">
    <source>
        <dbReference type="EMBL" id="MBE1496190.1"/>
    </source>
</evidence>
<accession>A0ABR9HZ51</accession>
<gene>
    <name evidence="1" type="ORF">H4696_003290</name>
</gene>
<protein>
    <submittedName>
        <fullName evidence="1">Carboxylesterase type B</fullName>
    </submittedName>
</protein>
<dbReference type="RefSeq" id="WP_143264931.1">
    <property type="nucleotide sequence ID" value="NZ_JADBEG010000001.1"/>
</dbReference>
<dbReference type="EMBL" id="JADBEG010000001">
    <property type="protein sequence ID" value="MBE1496190.1"/>
    <property type="molecule type" value="Genomic_DNA"/>
</dbReference>
<name>A0ABR9HZ51_9PSEU</name>
<proteinExistence type="predicted"/>
<keyword evidence="2" id="KW-1185">Reference proteome</keyword>
<comment type="caution">
    <text evidence="1">The sequence shown here is derived from an EMBL/GenBank/DDBJ whole genome shotgun (WGS) entry which is preliminary data.</text>
</comment>
<sequence>MQRVARDHRTWHNKLLGPDAPARLATALHGALVRFVRDGRPGWNTYAAGTRPVLVFDEKTREIPDAFTLPHDRLRRAR</sequence>